<accession>A0ABM1QI48</accession>
<evidence type="ECO:0000313" key="4">
    <source>
        <dbReference type="RefSeq" id="XP_019086436.1"/>
    </source>
</evidence>
<dbReference type="InterPro" id="IPR004252">
    <property type="entry name" value="Probable_transposase_24"/>
</dbReference>
<gene>
    <name evidence="3 4" type="primary">LOC104719217</name>
</gene>
<sequence length="273" mass="30860">MGEFDSRGEFFMPQTSGMSGEHSGEPFVHDNAWKVPNSEAASFFDRLNMASEPLDDNCVEGLSKFSLAADVMHIKPNHNLAETCVDDVSQLIHKILPEGLVLITLHGEPSLLPSVGTLMEHGITYHLFPMRPSCNGGVISSFYWDDAIGGEVYYLWYHVIAGRLRDMISKAKNAGTKPEWISGEIWETMQEYWGTDAARKNRKIARDNRMSCRDGFGPHAHTDGSRSYDQLRELIRQKEGIEPSMLRILRETHRKANGTYVDDKARSIEEEIQ</sequence>
<organism evidence="2 4">
    <name type="scientific">Camelina sativa</name>
    <name type="common">False flax</name>
    <name type="synonym">Myagrum sativum</name>
    <dbReference type="NCBI Taxonomy" id="90675"/>
    <lineage>
        <taxon>Eukaryota</taxon>
        <taxon>Viridiplantae</taxon>
        <taxon>Streptophyta</taxon>
        <taxon>Embryophyta</taxon>
        <taxon>Tracheophyta</taxon>
        <taxon>Spermatophyta</taxon>
        <taxon>Magnoliopsida</taxon>
        <taxon>eudicotyledons</taxon>
        <taxon>Gunneridae</taxon>
        <taxon>Pentapetalae</taxon>
        <taxon>rosids</taxon>
        <taxon>malvids</taxon>
        <taxon>Brassicales</taxon>
        <taxon>Brassicaceae</taxon>
        <taxon>Camelineae</taxon>
        <taxon>Camelina</taxon>
    </lineage>
</organism>
<reference evidence="2" key="2">
    <citation type="journal article" date="2014" name="Nat. Commun.">
        <title>The emerging biofuel crop Camelina sativa retains a highly undifferentiated hexaploid genome structure.</title>
        <authorList>
            <person name="Kagale S."/>
            <person name="Koh C."/>
            <person name="Nixon J."/>
            <person name="Bollina V."/>
            <person name="Clarke W.E."/>
            <person name="Tuteja R."/>
            <person name="Spillane C."/>
            <person name="Robinson S.J."/>
            <person name="Links M.G."/>
            <person name="Clarke C."/>
            <person name="Higgins E.E."/>
            <person name="Huebert T."/>
            <person name="Sharpe A.G."/>
            <person name="Parkin I.A."/>
        </authorList>
    </citation>
    <scope>NUCLEOTIDE SEQUENCE [LARGE SCALE GENOMIC DNA]</scope>
    <source>
        <strain evidence="2">r\DH55</strain>
    </source>
</reference>
<dbReference type="GeneID" id="104719217"/>
<dbReference type="Pfam" id="PF03004">
    <property type="entry name" value="Transposase_24"/>
    <property type="match status" value="1"/>
</dbReference>
<dbReference type="RefSeq" id="XP_019086436.1">
    <property type="nucleotide sequence ID" value="XM_019230891.1"/>
</dbReference>
<dbReference type="Proteomes" id="UP000694864">
    <property type="component" value="Chromosome 10"/>
</dbReference>
<reference evidence="2" key="1">
    <citation type="journal article" date="1997" name="Nucleic Acids Res.">
        <title>tRNAscan-SE: a program for improved detection of transfer RNA genes in genomic sequence.</title>
        <authorList>
            <person name="Lowe T.M."/>
            <person name="Eddy S.R."/>
        </authorList>
    </citation>
    <scope>NUCLEOTIDE SEQUENCE [LARGE SCALE GENOMIC DNA]</scope>
    <source>
        <strain evidence="2">r\DH55</strain>
    </source>
</reference>
<evidence type="ECO:0000313" key="3">
    <source>
        <dbReference type="RefSeq" id="XP_019086435.1"/>
    </source>
</evidence>
<protein>
    <submittedName>
        <fullName evidence="3 4">Uncharacterized protein LOC104719217</fullName>
    </submittedName>
</protein>
<proteinExistence type="predicted"/>
<dbReference type="RefSeq" id="XP_019086435.1">
    <property type="nucleotide sequence ID" value="XM_019230890.1"/>
</dbReference>
<evidence type="ECO:0000256" key="1">
    <source>
        <dbReference type="SAM" id="MobiDB-lite"/>
    </source>
</evidence>
<evidence type="ECO:0000313" key="2">
    <source>
        <dbReference type="Proteomes" id="UP000694864"/>
    </source>
</evidence>
<reference evidence="3 4" key="3">
    <citation type="submission" date="2025-05" db="UniProtKB">
        <authorList>
            <consortium name="RefSeq"/>
        </authorList>
    </citation>
    <scope>IDENTIFICATION</scope>
    <source>
        <tissue evidence="3 4">Leaf</tissue>
    </source>
</reference>
<name>A0ABM1QI48_CAMSA</name>
<keyword evidence="2" id="KW-1185">Reference proteome</keyword>
<feature type="region of interest" description="Disordered" evidence="1">
    <location>
        <begin position="1"/>
        <end position="25"/>
    </location>
</feature>